<dbReference type="GO" id="GO:0005886">
    <property type="term" value="C:plasma membrane"/>
    <property type="evidence" value="ECO:0007669"/>
    <property type="project" value="TreeGrafter"/>
</dbReference>
<evidence type="ECO:0000313" key="12">
    <source>
        <dbReference type="Proteomes" id="UP000008068"/>
    </source>
</evidence>
<dbReference type="Proteomes" id="UP000008068">
    <property type="component" value="Unassembled WGS sequence"/>
</dbReference>
<dbReference type="InterPro" id="IPR013099">
    <property type="entry name" value="K_chnl_dom"/>
</dbReference>
<dbReference type="SUPFAM" id="SSF81324">
    <property type="entry name" value="Voltage-gated potassium channels"/>
    <property type="match status" value="1"/>
</dbReference>
<dbReference type="PANTHER" id="PTHR11003">
    <property type="entry name" value="POTASSIUM CHANNEL, SUBFAMILY K"/>
    <property type="match status" value="1"/>
</dbReference>
<evidence type="ECO:0000256" key="1">
    <source>
        <dbReference type="ARBA" id="ARBA00004141"/>
    </source>
</evidence>
<keyword evidence="7" id="KW-0407">Ion channel</keyword>
<feature type="transmembrane region" description="Helical" evidence="9">
    <location>
        <begin position="68"/>
        <end position="85"/>
    </location>
</feature>
<keyword evidence="3 9" id="KW-0812">Transmembrane</keyword>
<keyword evidence="4 9" id="KW-1133">Transmembrane helix</keyword>
<dbReference type="InterPro" id="IPR003280">
    <property type="entry name" value="2pore_dom_K_chnl"/>
</dbReference>
<accession>G0MSC8</accession>
<dbReference type="AlphaFoldDB" id="G0MSC8"/>
<organism evidence="12">
    <name type="scientific">Caenorhabditis brenneri</name>
    <name type="common">Nematode worm</name>
    <dbReference type="NCBI Taxonomy" id="135651"/>
    <lineage>
        <taxon>Eukaryota</taxon>
        <taxon>Metazoa</taxon>
        <taxon>Ecdysozoa</taxon>
        <taxon>Nematoda</taxon>
        <taxon>Chromadorea</taxon>
        <taxon>Rhabditida</taxon>
        <taxon>Rhabditina</taxon>
        <taxon>Rhabditomorpha</taxon>
        <taxon>Rhabditoidea</taxon>
        <taxon>Rhabditidae</taxon>
        <taxon>Peloderinae</taxon>
        <taxon>Caenorhabditis</taxon>
    </lineage>
</organism>
<keyword evidence="2" id="KW-0813">Transport</keyword>
<dbReference type="EMBL" id="GL379809">
    <property type="protein sequence ID" value="EGT42522.1"/>
    <property type="molecule type" value="Genomic_DNA"/>
</dbReference>
<feature type="transmembrane region" description="Helical" evidence="9">
    <location>
        <begin position="43"/>
        <end position="61"/>
    </location>
</feature>
<evidence type="ECO:0000256" key="8">
    <source>
        <dbReference type="SAM" id="MobiDB-lite"/>
    </source>
</evidence>
<evidence type="ECO:0000256" key="4">
    <source>
        <dbReference type="ARBA" id="ARBA00022989"/>
    </source>
</evidence>
<proteinExistence type="predicted"/>
<dbReference type="GO" id="GO:0022841">
    <property type="term" value="F:potassium ion leak channel activity"/>
    <property type="evidence" value="ECO:0007669"/>
    <property type="project" value="TreeGrafter"/>
</dbReference>
<protein>
    <recommendedName>
        <fullName evidence="10">Potassium channel domain-containing protein</fullName>
    </recommendedName>
</protein>
<evidence type="ECO:0000256" key="7">
    <source>
        <dbReference type="ARBA" id="ARBA00023303"/>
    </source>
</evidence>
<dbReference type="eggNOG" id="KOG1418">
    <property type="taxonomic scope" value="Eukaryota"/>
</dbReference>
<evidence type="ECO:0000256" key="5">
    <source>
        <dbReference type="ARBA" id="ARBA00023065"/>
    </source>
</evidence>
<evidence type="ECO:0000259" key="10">
    <source>
        <dbReference type="Pfam" id="PF07885"/>
    </source>
</evidence>
<comment type="subcellular location">
    <subcellularLocation>
        <location evidence="1">Membrane</location>
        <topology evidence="1">Multi-pass membrane protein</topology>
    </subcellularLocation>
</comment>
<dbReference type="OrthoDB" id="297496at2759"/>
<dbReference type="GO" id="GO:0015271">
    <property type="term" value="F:outward rectifier potassium channel activity"/>
    <property type="evidence" value="ECO:0007669"/>
    <property type="project" value="TreeGrafter"/>
</dbReference>
<evidence type="ECO:0000313" key="11">
    <source>
        <dbReference type="EMBL" id="EGT42522.1"/>
    </source>
</evidence>
<dbReference type="Pfam" id="PF07885">
    <property type="entry name" value="Ion_trans_2"/>
    <property type="match status" value="1"/>
</dbReference>
<evidence type="ECO:0000256" key="2">
    <source>
        <dbReference type="ARBA" id="ARBA00022448"/>
    </source>
</evidence>
<feature type="compositionally biased region" description="Basic and acidic residues" evidence="8">
    <location>
        <begin position="116"/>
        <end position="148"/>
    </location>
</feature>
<dbReference type="Gene3D" id="1.10.287.70">
    <property type="match status" value="1"/>
</dbReference>
<evidence type="ECO:0000256" key="6">
    <source>
        <dbReference type="ARBA" id="ARBA00023136"/>
    </source>
</evidence>
<evidence type="ECO:0000256" key="9">
    <source>
        <dbReference type="SAM" id="Phobius"/>
    </source>
</evidence>
<sequence length="163" mass="18490">MKELYDSPSPEGSLAHESEPKSAVALKKFETVDGYEQWTKTDAILFCFTVITTIGYGNVAPQSFWGRVFVIIYGTIGIPTAMMAIANVGKFLATLLKSWTRPFLLLCRRMRKRMSKKDQNGNEVKETQRLMESSKKKAKKIEDDISSHDDEEVEEEIEESDGE</sequence>
<dbReference type="PANTHER" id="PTHR11003:SF97">
    <property type="entry name" value="POTASSIUM CHANNEL DOMAIN-CONTAINING PROTEIN"/>
    <property type="match status" value="1"/>
</dbReference>
<keyword evidence="12" id="KW-1185">Reference proteome</keyword>
<reference evidence="12" key="1">
    <citation type="submission" date="2011-07" db="EMBL/GenBank/DDBJ databases">
        <authorList>
            <consortium name="Caenorhabditis brenneri Sequencing and Analysis Consortium"/>
            <person name="Wilson R.K."/>
        </authorList>
    </citation>
    <scope>NUCLEOTIDE SEQUENCE [LARGE SCALE GENOMIC DNA]</scope>
    <source>
        <strain evidence="12">PB2801</strain>
    </source>
</reference>
<name>G0MSC8_CAEBE</name>
<feature type="domain" description="Potassium channel" evidence="10">
    <location>
        <begin position="32"/>
        <end position="92"/>
    </location>
</feature>
<feature type="region of interest" description="Disordered" evidence="8">
    <location>
        <begin position="116"/>
        <end position="163"/>
    </location>
</feature>
<keyword evidence="5" id="KW-0406">Ion transport</keyword>
<evidence type="ECO:0000256" key="3">
    <source>
        <dbReference type="ARBA" id="ARBA00022692"/>
    </source>
</evidence>
<gene>
    <name evidence="11" type="ORF">CAEBREN_31262</name>
</gene>
<dbReference type="InParanoid" id="G0MSC8"/>
<feature type="compositionally biased region" description="Acidic residues" evidence="8">
    <location>
        <begin position="149"/>
        <end position="163"/>
    </location>
</feature>
<dbReference type="STRING" id="135651.G0MSC8"/>
<keyword evidence="6 9" id="KW-0472">Membrane</keyword>
<dbReference type="GO" id="GO:0030322">
    <property type="term" value="P:stabilization of membrane potential"/>
    <property type="evidence" value="ECO:0007669"/>
    <property type="project" value="TreeGrafter"/>
</dbReference>
<dbReference type="HOGENOM" id="CLU_1628496_0_0_1"/>